<protein>
    <submittedName>
        <fullName evidence="7">FTR1 family iron permease</fullName>
    </submittedName>
</protein>
<keyword evidence="8" id="KW-1185">Reference proteome</keyword>
<sequence>MLVAFLIMLREGIEAALIVGIIAGFLKQAGKSHLLPYVWSGVALAAALCGVIGYVIHIKTGEIPQKQQELWVGIIGLVAVGMLTYMVLWMKKASRHIKQQLGDSVQAALKQGKWQGVALVGMAFLAVAREGLESIFFLIAVMEQAPTWHMPVGAILGIVVAIFIGWLIFQCGWRINLAKFFKFTGVIIIVVAAGLFSGSLRAFHEAGVFNAFQTIAYDLHQVLPVDSTVGVLLAGFFGYHDAPTVGEVGAWLLYLIIVLFLFFKQAKPNTAQA</sequence>
<evidence type="ECO:0000256" key="6">
    <source>
        <dbReference type="SAM" id="Phobius"/>
    </source>
</evidence>
<evidence type="ECO:0000313" key="8">
    <source>
        <dbReference type="Proteomes" id="UP000832011"/>
    </source>
</evidence>
<dbReference type="NCBIfam" id="NF041756">
    <property type="entry name" value="EfeU"/>
    <property type="match status" value="1"/>
</dbReference>
<evidence type="ECO:0000256" key="2">
    <source>
        <dbReference type="ARBA" id="ARBA00008333"/>
    </source>
</evidence>
<evidence type="ECO:0000256" key="1">
    <source>
        <dbReference type="ARBA" id="ARBA00004141"/>
    </source>
</evidence>
<proteinExistence type="inferred from homology"/>
<evidence type="ECO:0000313" key="7">
    <source>
        <dbReference type="EMBL" id="UOO88600.1"/>
    </source>
</evidence>
<keyword evidence="5 6" id="KW-0472">Membrane</keyword>
<gene>
    <name evidence="7" type="ORF">LVJ82_14175</name>
</gene>
<feature type="transmembrane region" description="Helical" evidence="6">
    <location>
        <begin position="6"/>
        <end position="26"/>
    </location>
</feature>
<feature type="transmembrane region" description="Helical" evidence="6">
    <location>
        <begin position="117"/>
        <end position="142"/>
    </location>
</feature>
<dbReference type="Pfam" id="PF03239">
    <property type="entry name" value="FTR1"/>
    <property type="match status" value="1"/>
</dbReference>
<comment type="subcellular location">
    <subcellularLocation>
        <location evidence="1">Membrane</location>
        <topology evidence="1">Multi-pass membrane protein</topology>
    </subcellularLocation>
</comment>
<dbReference type="Proteomes" id="UP000832011">
    <property type="component" value="Chromosome"/>
</dbReference>
<keyword evidence="4 6" id="KW-1133">Transmembrane helix</keyword>
<dbReference type="EMBL" id="CP091511">
    <property type="protein sequence ID" value="UOO88600.1"/>
    <property type="molecule type" value="Genomic_DNA"/>
</dbReference>
<organism evidence="7 8">
    <name type="scientific">Vitreoscilla massiliensis</name>
    <dbReference type="NCBI Taxonomy" id="1689272"/>
    <lineage>
        <taxon>Bacteria</taxon>
        <taxon>Pseudomonadati</taxon>
        <taxon>Pseudomonadota</taxon>
        <taxon>Betaproteobacteria</taxon>
        <taxon>Neisseriales</taxon>
        <taxon>Neisseriaceae</taxon>
        <taxon>Vitreoscilla</taxon>
    </lineage>
</organism>
<comment type="similarity">
    <text evidence="2">Belongs to the oxidase-dependent Fe transporter (OFeT) (TC 9.A.10.1) family.</text>
</comment>
<accession>A0ABY4DYK0</accession>
<dbReference type="InterPro" id="IPR004923">
    <property type="entry name" value="FTR1/Fip1/EfeU"/>
</dbReference>
<dbReference type="PANTHER" id="PTHR31632">
    <property type="entry name" value="IRON TRANSPORTER FTH1"/>
    <property type="match status" value="1"/>
</dbReference>
<evidence type="ECO:0000256" key="5">
    <source>
        <dbReference type="ARBA" id="ARBA00023136"/>
    </source>
</evidence>
<feature type="transmembrane region" description="Helical" evidence="6">
    <location>
        <begin position="38"/>
        <end position="58"/>
    </location>
</feature>
<feature type="transmembrane region" description="Helical" evidence="6">
    <location>
        <begin position="245"/>
        <end position="263"/>
    </location>
</feature>
<dbReference type="PANTHER" id="PTHR31632:SF2">
    <property type="entry name" value="PLASMA MEMBRANE IRON PERMEASE"/>
    <property type="match status" value="1"/>
</dbReference>
<feature type="transmembrane region" description="Helical" evidence="6">
    <location>
        <begin position="70"/>
        <end position="90"/>
    </location>
</feature>
<feature type="transmembrane region" description="Helical" evidence="6">
    <location>
        <begin position="180"/>
        <end position="200"/>
    </location>
</feature>
<evidence type="ECO:0000256" key="3">
    <source>
        <dbReference type="ARBA" id="ARBA00022692"/>
    </source>
</evidence>
<name>A0ABY4DYK0_9NEIS</name>
<evidence type="ECO:0000256" key="4">
    <source>
        <dbReference type="ARBA" id="ARBA00022989"/>
    </source>
</evidence>
<reference evidence="7 8" key="1">
    <citation type="journal article" date="2022" name="Res Sq">
        <title>Evolution of multicellular longitudinally dividing oral cavity symbionts (Neisseriaceae).</title>
        <authorList>
            <person name="Nyongesa S."/>
            <person name="Weber P."/>
            <person name="Bernet E."/>
            <person name="Pullido F."/>
            <person name="Nieckarz M."/>
            <person name="Delaby M."/>
            <person name="Nieves C."/>
            <person name="Viehboeck T."/>
            <person name="Krause N."/>
            <person name="Rivera-Millot A."/>
            <person name="Nakamura A."/>
            <person name="Vischer N."/>
            <person name="VanNieuwenhze M."/>
            <person name="Brun Y."/>
            <person name="Cava F."/>
            <person name="Bulgheresi S."/>
            <person name="Veyrier F."/>
        </authorList>
    </citation>
    <scope>NUCLEOTIDE SEQUENCE [LARGE SCALE GENOMIC DNA]</scope>
    <source>
        <strain evidence="7 8">SN4</strain>
    </source>
</reference>
<dbReference type="RefSeq" id="WP_058357711.1">
    <property type="nucleotide sequence ID" value="NZ_CABKVG010000010.1"/>
</dbReference>
<keyword evidence="3 6" id="KW-0812">Transmembrane</keyword>
<feature type="transmembrane region" description="Helical" evidence="6">
    <location>
        <begin position="148"/>
        <end position="168"/>
    </location>
</feature>